<dbReference type="Pfam" id="PF01926">
    <property type="entry name" value="MMR_HSR1"/>
    <property type="match status" value="1"/>
</dbReference>
<dbReference type="SUPFAM" id="SSF52540">
    <property type="entry name" value="P-loop containing nucleoside triphosphate hydrolases"/>
    <property type="match status" value="1"/>
</dbReference>
<evidence type="ECO:0000313" key="7">
    <source>
        <dbReference type="EMBL" id="ATY59846.1"/>
    </source>
</evidence>
<evidence type="ECO:0000256" key="2">
    <source>
        <dbReference type="ARBA" id="ARBA00022741"/>
    </source>
</evidence>
<feature type="region of interest" description="Disordered" evidence="5">
    <location>
        <begin position="37"/>
        <end position="56"/>
    </location>
</feature>
<dbReference type="CDD" id="cd01876">
    <property type="entry name" value="YihA_EngB"/>
    <property type="match status" value="1"/>
</dbReference>
<reference evidence="7 8" key="1">
    <citation type="journal article" date="2017" name="BMC Genomics">
        <title>Chromosome level assembly and secondary metabolite potential of the parasitic fungus Cordyceps militaris.</title>
        <authorList>
            <person name="Kramer G.J."/>
            <person name="Nodwell J.R."/>
        </authorList>
    </citation>
    <scope>NUCLEOTIDE SEQUENCE [LARGE SCALE GENOMIC DNA]</scope>
    <source>
        <strain evidence="7 8">ATCC 34164</strain>
    </source>
</reference>
<dbReference type="InterPro" id="IPR006073">
    <property type="entry name" value="GTP-bd"/>
</dbReference>
<dbReference type="VEuPathDB" id="FungiDB:A9K55_006046"/>
<feature type="domain" description="EngB-type G" evidence="6">
    <location>
        <begin position="118"/>
        <end position="329"/>
    </location>
</feature>
<keyword evidence="2" id="KW-0547">Nucleotide-binding</keyword>
<evidence type="ECO:0000313" key="8">
    <source>
        <dbReference type="Proteomes" id="UP000323067"/>
    </source>
</evidence>
<dbReference type="GO" id="GO:0005739">
    <property type="term" value="C:mitochondrion"/>
    <property type="evidence" value="ECO:0007669"/>
    <property type="project" value="TreeGrafter"/>
</dbReference>
<dbReference type="PANTHER" id="PTHR46498:SF1">
    <property type="entry name" value="GTP-BINDING PROTEIN 8"/>
    <property type="match status" value="1"/>
</dbReference>
<evidence type="ECO:0000256" key="1">
    <source>
        <dbReference type="ARBA" id="ARBA00022723"/>
    </source>
</evidence>
<dbReference type="GO" id="GO:0005525">
    <property type="term" value="F:GTP binding"/>
    <property type="evidence" value="ECO:0007669"/>
    <property type="project" value="UniProtKB-KW"/>
</dbReference>
<keyword evidence="4" id="KW-0342">GTP-binding</keyword>
<accession>A0A2H4S9Q5</accession>
<dbReference type="InterPro" id="IPR052279">
    <property type="entry name" value="EngB_GTPase"/>
</dbReference>
<evidence type="ECO:0000256" key="4">
    <source>
        <dbReference type="ARBA" id="ARBA00023134"/>
    </source>
</evidence>
<dbReference type="AlphaFoldDB" id="A0A2H4S9Q5"/>
<feature type="compositionally biased region" description="Polar residues" evidence="5">
    <location>
        <begin position="39"/>
        <end position="48"/>
    </location>
</feature>
<gene>
    <name evidence="7" type="ORF">A9K55_006046</name>
</gene>
<dbReference type="GO" id="GO:0046872">
    <property type="term" value="F:metal ion binding"/>
    <property type="evidence" value="ECO:0007669"/>
    <property type="project" value="UniProtKB-KW"/>
</dbReference>
<proteinExistence type="predicted"/>
<dbReference type="PANTHER" id="PTHR46498">
    <property type="entry name" value="GTP-BINDING PROTEIN 8"/>
    <property type="match status" value="1"/>
</dbReference>
<evidence type="ECO:0000256" key="5">
    <source>
        <dbReference type="SAM" id="MobiDB-lite"/>
    </source>
</evidence>
<keyword evidence="3" id="KW-0460">Magnesium</keyword>
<sequence length="359" mass="38254">MSRRTCSLFLQTPLAAHRIRPITRRFICQSQRAYALKPPNSSHPQTTHKAPAEGGVSPLDSPAAYASIVSHGASAGALTTALTATDPARLGRAAAFFEKDVRFLYSAAQYRDHPFNEHVPEVVILGASNVGKSTFLNALVGQRGVARTSAKPGHTTLMNSFGLGPPVLPVSLPRGTQPPQHGLVLVDTPGYGYRSQATWGDTIVRYLGARKALRGAVVLMSAEKRLMPEDRWLLEALADADVRTVAVVTKADKAARGGSGWAARCADKAAELRKELRRIQKGTGSGWKEDAGWASDVYVTAAGLVRMGKASNGAGMGAVRAAVLDMAGLALEEDAVVQQPENISYTGKVVSFDDIVWKT</sequence>
<dbReference type="Proteomes" id="UP000323067">
    <property type="component" value="Chromosome vi"/>
</dbReference>
<dbReference type="OrthoDB" id="391988at2759"/>
<name>A0A2H4S9Q5_CORMI</name>
<dbReference type="InterPro" id="IPR030393">
    <property type="entry name" value="G_ENGB_dom"/>
</dbReference>
<dbReference type="EMBL" id="CP023323">
    <property type="protein sequence ID" value="ATY59846.1"/>
    <property type="molecule type" value="Genomic_DNA"/>
</dbReference>
<evidence type="ECO:0000256" key="3">
    <source>
        <dbReference type="ARBA" id="ARBA00022842"/>
    </source>
</evidence>
<evidence type="ECO:0000259" key="6">
    <source>
        <dbReference type="PROSITE" id="PS51706"/>
    </source>
</evidence>
<dbReference type="InterPro" id="IPR027417">
    <property type="entry name" value="P-loop_NTPase"/>
</dbReference>
<keyword evidence="1" id="KW-0479">Metal-binding</keyword>
<organism evidence="7 8">
    <name type="scientific">Cordyceps militaris</name>
    <name type="common">Caterpillar fungus</name>
    <name type="synonym">Clavaria militaris</name>
    <dbReference type="NCBI Taxonomy" id="73501"/>
    <lineage>
        <taxon>Eukaryota</taxon>
        <taxon>Fungi</taxon>
        <taxon>Dikarya</taxon>
        <taxon>Ascomycota</taxon>
        <taxon>Pezizomycotina</taxon>
        <taxon>Sordariomycetes</taxon>
        <taxon>Hypocreomycetidae</taxon>
        <taxon>Hypocreales</taxon>
        <taxon>Cordycipitaceae</taxon>
        <taxon>Cordyceps</taxon>
    </lineage>
</organism>
<dbReference type="PROSITE" id="PS51706">
    <property type="entry name" value="G_ENGB"/>
    <property type="match status" value="1"/>
</dbReference>
<dbReference type="Gene3D" id="3.40.50.300">
    <property type="entry name" value="P-loop containing nucleotide triphosphate hydrolases"/>
    <property type="match status" value="1"/>
</dbReference>
<protein>
    <submittedName>
        <fullName evidence="7">GTP binding</fullName>
    </submittedName>
</protein>